<dbReference type="EMBL" id="JAMZEC010000001">
    <property type="protein sequence ID" value="MCP2349177.1"/>
    <property type="molecule type" value="Genomic_DNA"/>
</dbReference>
<organism evidence="2 3">
    <name type="scientific">Nonomuraea roseoviolacea subsp. carminata</name>
    <dbReference type="NCBI Taxonomy" id="160689"/>
    <lineage>
        <taxon>Bacteria</taxon>
        <taxon>Bacillati</taxon>
        <taxon>Actinomycetota</taxon>
        <taxon>Actinomycetes</taxon>
        <taxon>Streptosporangiales</taxon>
        <taxon>Streptosporangiaceae</taxon>
        <taxon>Nonomuraea</taxon>
    </lineage>
</organism>
<dbReference type="PANTHER" id="PTHR11717:SF31">
    <property type="entry name" value="LOW MOLECULAR WEIGHT PROTEIN-TYROSINE-PHOSPHATASE ETP-RELATED"/>
    <property type="match status" value="1"/>
</dbReference>
<dbReference type="InterPro" id="IPR050438">
    <property type="entry name" value="LMW_PTPase"/>
</dbReference>
<dbReference type="RefSeq" id="WP_301309603.1">
    <property type="nucleotide sequence ID" value="NZ_BAAAVE010000048.1"/>
</dbReference>
<keyword evidence="2" id="KW-0378">Hydrolase</keyword>
<proteinExistence type="predicted"/>
<dbReference type="Pfam" id="PF01451">
    <property type="entry name" value="LMWPc"/>
    <property type="match status" value="1"/>
</dbReference>
<evidence type="ECO:0000313" key="3">
    <source>
        <dbReference type="Proteomes" id="UP001320766"/>
    </source>
</evidence>
<name>A0ABT1K6E6_9ACTN</name>
<dbReference type="Proteomes" id="UP001320766">
    <property type="component" value="Unassembled WGS sequence"/>
</dbReference>
<dbReference type="EC" id="3.1.3.48" evidence="2"/>
<keyword evidence="3" id="KW-1185">Reference proteome</keyword>
<dbReference type="SUPFAM" id="SSF52788">
    <property type="entry name" value="Phosphotyrosine protein phosphatases I"/>
    <property type="match status" value="1"/>
</dbReference>
<dbReference type="InterPro" id="IPR036196">
    <property type="entry name" value="Ptyr_pPase_sf"/>
</dbReference>
<dbReference type="PANTHER" id="PTHR11717">
    <property type="entry name" value="LOW MOLECULAR WEIGHT PROTEIN TYROSINE PHOSPHATASE"/>
    <property type="match status" value="1"/>
</dbReference>
<dbReference type="Gene3D" id="3.40.50.2300">
    <property type="match status" value="1"/>
</dbReference>
<dbReference type="InterPro" id="IPR023485">
    <property type="entry name" value="Ptyr_pPase"/>
</dbReference>
<evidence type="ECO:0000313" key="2">
    <source>
        <dbReference type="EMBL" id="MCP2349177.1"/>
    </source>
</evidence>
<protein>
    <submittedName>
        <fullName evidence="2">Protein-tyrosine phosphatase</fullName>
        <ecNumber evidence="2">3.1.3.48</ecNumber>
    </submittedName>
</protein>
<dbReference type="GO" id="GO:0004725">
    <property type="term" value="F:protein tyrosine phosphatase activity"/>
    <property type="evidence" value="ECO:0007669"/>
    <property type="project" value="UniProtKB-EC"/>
</dbReference>
<accession>A0ABT1K6E6</accession>
<gene>
    <name evidence="2" type="ORF">HD595_005299</name>
</gene>
<feature type="domain" description="Phosphotyrosine protein phosphatase I" evidence="1">
    <location>
        <begin position="19"/>
        <end position="198"/>
    </location>
</feature>
<reference evidence="2 3" key="1">
    <citation type="submission" date="2022-06" db="EMBL/GenBank/DDBJ databases">
        <title>Sequencing the genomes of 1000 actinobacteria strains.</title>
        <authorList>
            <person name="Klenk H.-P."/>
        </authorList>
    </citation>
    <scope>NUCLEOTIDE SEQUENCE [LARGE SCALE GENOMIC DNA]</scope>
    <source>
        <strain evidence="2 3">DSM 44170</strain>
    </source>
</reference>
<dbReference type="SMART" id="SM00226">
    <property type="entry name" value="LMWPc"/>
    <property type="match status" value="1"/>
</dbReference>
<evidence type="ECO:0000259" key="1">
    <source>
        <dbReference type="SMART" id="SM00226"/>
    </source>
</evidence>
<comment type="caution">
    <text evidence="2">The sequence shown here is derived from an EMBL/GenBank/DDBJ whole genome shotgun (WGS) entry which is preliminary data.</text>
</comment>
<sequence length="202" mass="21116">MRRGPSGELMTGGAMTGTFRVLFVCTGNLCRSPLAERLARATLGPGFVVESAGTRAVPGLPMPEHARRTLLRLGGDPSGFASRPLTAALVAEADLVLAATVLHRAEVVALHLPAATRAFTIAEFGVLAAEADGDALGGDPDPVCRARTLVDQAAALRGLVRVDVPDIADPYGRSRWAYRAAGRRIAEALAVPLRLLTHPPVS</sequence>